<sequence length="205" mass="22814">MPLARVWFYPLLGDGVTACAQHGQRGLHLMVRLLAHWHWLRRLGEGHVRGWSWLPFQGLEMGLGFAPMFLFLLPLARMVVPMRVHWPTLGVGLGLTILARLQLEYCMPFWELRLCFVQRRVALLLAALSGVDSFGVVSHLPCAAGHDGAMLYACSIARLAATVHVHWPTLGIGLSLNIPACLWPECCISCITLPWSTSLPLWAGF</sequence>
<evidence type="ECO:0000313" key="1">
    <source>
        <dbReference type="EMBL" id="KAK8562234.1"/>
    </source>
</evidence>
<dbReference type="Proteomes" id="UP001472677">
    <property type="component" value="Unassembled WGS sequence"/>
</dbReference>
<keyword evidence="2" id="KW-1185">Reference proteome</keyword>
<proteinExistence type="predicted"/>
<dbReference type="EMBL" id="JBBPBM010000013">
    <property type="protein sequence ID" value="KAK8562234.1"/>
    <property type="molecule type" value="Genomic_DNA"/>
</dbReference>
<name>A0ABR2ELE4_9ROSI</name>
<protein>
    <submittedName>
        <fullName evidence="1">Uncharacterized protein</fullName>
    </submittedName>
</protein>
<evidence type="ECO:0000313" key="2">
    <source>
        <dbReference type="Proteomes" id="UP001472677"/>
    </source>
</evidence>
<organism evidence="1 2">
    <name type="scientific">Hibiscus sabdariffa</name>
    <name type="common">roselle</name>
    <dbReference type="NCBI Taxonomy" id="183260"/>
    <lineage>
        <taxon>Eukaryota</taxon>
        <taxon>Viridiplantae</taxon>
        <taxon>Streptophyta</taxon>
        <taxon>Embryophyta</taxon>
        <taxon>Tracheophyta</taxon>
        <taxon>Spermatophyta</taxon>
        <taxon>Magnoliopsida</taxon>
        <taxon>eudicotyledons</taxon>
        <taxon>Gunneridae</taxon>
        <taxon>Pentapetalae</taxon>
        <taxon>rosids</taxon>
        <taxon>malvids</taxon>
        <taxon>Malvales</taxon>
        <taxon>Malvaceae</taxon>
        <taxon>Malvoideae</taxon>
        <taxon>Hibiscus</taxon>
    </lineage>
</organism>
<gene>
    <name evidence="1" type="ORF">V6N12_049280</name>
</gene>
<accession>A0ABR2ELE4</accession>
<reference evidence="1 2" key="1">
    <citation type="journal article" date="2024" name="G3 (Bethesda)">
        <title>Genome assembly of Hibiscus sabdariffa L. provides insights into metabolisms of medicinal natural products.</title>
        <authorList>
            <person name="Kim T."/>
        </authorList>
    </citation>
    <scope>NUCLEOTIDE SEQUENCE [LARGE SCALE GENOMIC DNA]</scope>
    <source>
        <strain evidence="1">TK-2024</strain>
        <tissue evidence="1">Old leaves</tissue>
    </source>
</reference>
<comment type="caution">
    <text evidence="1">The sequence shown here is derived from an EMBL/GenBank/DDBJ whole genome shotgun (WGS) entry which is preliminary data.</text>
</comment>